<dbReference type="GO" id="GO:0006397">
    <property type="term" value="P:mRNA processing"/>
    <property type="evidence" value="ECO:0007669"/>
    <property type="project" value="UniProtKB-KW"/>
</dbReference>
<dbReference type="GO" id="GO:0008380">
    <property type="term" value="P:RNA splicing"/>
    <property type="evidence" value="ECO:0007669"/>
    <property type="project" value="UniProtKB-KW"/>
</dbReference>
<keyword evidence="5" id="KW-0539">Nucleus</keyword>
<feature type="region of interest" description="Disordered" evidence="6">
    <location>
        <begin position="41"/>
        <end position="104"/>
    </location>
</feature>
<gene>
    <name evidence="7" type="ORF">QCA50_015675</name>
</gene>
<dbReference type="GO" id="GO:0005681">
    <property type="term" value="C:spliceosomal complex"/>
    <property type="evidence" value="ECO:0007669"/>
    <property type="project" value="UniProtKB-KW"/>
</dbReference>
<evidence type="ECO:0000256" key="3">
    <source>
        <dbReference type="ARBA" id="ARBA00022728"/>
    </source>
</evidence>
<keyword evidence="2" id="KW-0507">mRNA processing</keyword>
<evidence type="ECO:0000313" key="7">
    <source>
        <dbReference type="EMBL" id="KAK7681288.1"/>
    </source>
</evidence>
<accession>A0AAW0FUT6</accession>
<protein>
    <submittedName>
        <fullName evidence="7">Uncharacterized protein</fullName>
    </submittedName>
</protein>
<evidence type="ECO:0000313" key="8">
    <source>
        <dbReference type="Proteomes" id="UP001385951"/>
    </source>
</evidence>
<evidence type="ECO:0000256" key="4">
    <source>
        <dbReference type="ARBA" id="ARBA00023187"/>
    </source>
</evidence>
<dbReference type="EMBL" id="JASBNA010000042">
    <property type="protein sequence ID" value="KAK7681288.1"/>
    <property type="molecule type" value="Genomic_DNA"/>
</dbReference>
<evidence type="ECO:0000256" key="6">
    <source>
        <dbReference type="SAM" id="MobiDB-lite"/>
    </source>
</evidence>
<dbReference type="AlphaFoldDB" id="A0AAW0FUT6"/>
<reference evidence="7 8" key="1">
    <citation type="submission" date="2022-09" db="EMBL/GenBank/DDBJ databases">
        <authorList>
            <person name="Palmer J.M."/>
        </authorList>
    </citation>
    <scope>NUCLEOTIDE SEQUENCE [LARGE SCALE GENOMIC DNA]</scope>
    <source>
        <strain evidence="7 8">DSM 7382</strain>
    </source>
</reference>
<dbReference type="Pfam" id="PF05700">
    <property type="entry name" value="BCAS2"/>
    <property type="match status" value="1"/>
</dbReference>
<dbReference type="Proteomes" id="UP001385951">
    <property type="component" value="Unassembled WGS sequence"/>
</dbReference>
<evidence type="ECO:0000256" key="2">
    <source>
        <dbReference type="ARBA" id="ARBA00022664"/>
    </source>
</evidence>
<dbReference type="InterPro" id="IPR008409">
    <property type="entry name" value="SPF27"/>
</dbReference>
<keyword evidence="3" id="KW-0747">Spliceosome</keyword>
<name>A0AAW0FUT6_9APHY</name>
<evidence type="ECO:0000256" key="1">
    <source>
        <dbReference type="ARBA" id="ARBA00004123"/>
    </source>
</evidence>
<feature type="compositionally biased region" description="Basic and acidic residues" evidence="6">
    <location>
        <begin position="88"/>
        <end position="104"/>
    </location>
</feature>
<comment type="subcellular location">
    <subcellularLocation>
        <location evidence="1">Nucleus</location>
    </subcellularLocation>
</comment>
<evidence type="ECO:0000256" key="5">
    <source>
        <dbReference type="ARBA" id="ARBA00023242"/>
    </source>
</evidence>
<sequence length="160" mass="18908">MVIINYEPLEHLPYIDEPITEQERHNVEQLLRLELANNENGGDSNGLHPLVNEVIPLPNPNRSTPSPLLMQEIERYEQEEDTDDEQEPDRRLSNDLKEDQHEQLTRKRQQIEDINVIRKKRQVVDFKPVNDYLNDRWKDGIKSVVDLGIESARMDMEIHH</sequence>
<proteinExistence type="predicted"/>
<organism evidence="7 8">
    <name type="scientific">Cerrena zonata</name>
    <dbReference type="NCBI Taxonomy" id="2478898"/>
    <lineage>
        <taxon>Eukaryota</taxon>
        <taxon>Fungi</taxon>
        <taxon>Dikarya</taxon>
        <taxon>Basidiomycota</taxon>
        <taxon>Agaricomycotina</taxon>
        <taxon>Agaricomycetes</taxon>
        <taxon>Polyporales</taxon>
        <taxon>Cerrenaceae</taxon>
        <taxon>Cerrena</taxon>
    </lineage>
</organism>
<feature type="compositionally biased region" description="Acidic residues" evidence="6">
    <location>
        <begin position="77"/>
        <end position="87"/>
    </location>
</feature>
<keyword evidence="4" id="KW-0508">mRNA splicing</keyword>
<comment type="caution">
    <text evidence="7">The sequence shown here is derived from an EMBL/GenBank/DDBJ whole genome shotgun (WGS) entry which is preliminary data.</text>
</comment>
<keyword evidence="8" id="KW-1185">Reference proteome</keyword>